<feature type="non-terminal residue" evidence="1">
    <location>
        <position position="106"/>
    </location>
</feature>
<dbReference type="Proteomes" id="UP000244223">
    <property type="component" value="Unassembled WGS sequence"/>
</dbReference>
<gene>
    <name evidence="1" type="ORF">C8N29_1091</name>
</gene>
<organism evidence="1 2">
    <name type="scientific">Agitococcus lubricus</name>
    <dbReference type="NCBI Taxonomy" id="1077255"/>
    <lineage>
        <taxon>Bacteria</taxon>
        <taxon>Pseudomonadati</taxon>
        <taxon>Pseudomonadota</taxon>
        <taxon>Gammaproteobacteria</taxon>
        <taxon>Moraxellales</taxon>
        <taxon>Moraxellaceae</taxon>
        <taxon>Agitococcus</taxon>
    </lineage>
</organism>
<dbReference type="EMBL" id="QAON01000009">
    <property type="protein sequence ID" value="PTQ88981.1"/>
    <property type="molecule type" value="Genomic_DNA"/>
</dbReference>
<comment type="caution">
    <text evidence="1">The sequence shown here is derived from an EMBL/GenBank/DDBJ whole genome shotgun (WGS) entry which is preliminary data.</text>
</comment>
<sequence>MNTIYKADSCCVPSAQAIHISLGAYGRLSHQQAIQLALSSTPREPLLGYLSTKRLQICPQNLGQFTPELALQLKAELSHIEFRCHANVHIERQHKIVDIADWPHEK</sequence>
<accession>A0A2T5IYB3</accession>
<proteinExistence type="predicted"/>
<reference evidence="1 2" key="1">
    <citation type="submission" date="2018-04" db="EMBL/GenBank/DDBJ databases">
        <title>Genomic Encyclopedia of Archaeal and Bacterial Type Strains, Phase II (KMG-II): from individual species to whole genera.</title>
        <authorList>
            <person name="Goeker M."/>
        </authorList>
    </citation>
    <scope>NUCLEOTIDE SEQUENCE [LARGE SCALE GENOMIC DNA]</scope>
    <source>
        <strain evidence="1 2">DSM 5822</strain>
    </source>
</reference>
<evidence type="ECO:0000313" key="1">
    <source>
        <dbReference type="EMBL" id="PTQ88981.1"/>
    </source>
</evidence>
<dbReference type="RefSeq" id="WP_146164451.1">
    <property type="nucleotide sequence ID" value="NZ_QAON01000009.1"/>
</dbReference>
<keyword evidence="2" id="KW-1185">Reference proteome</keyword>
<dbReference type="AlphaFoldDB" id="A0A2T5IYB3"/>
<protein>
    <submittedName>
        <fullName evidence="1">Uncharacterized protein</fullName>
    </submittedName>
</protein>
<evidence type="ECO:0000313" key="2">
    <source>
        <dbReference type="Proteomes" id="UP000244223"/>
    </source>
</evidence>
<name>A0A2T5IYB3_9GAMM</name>